<dbReference type="InterPro" id="IPR013221">
    <property type="entry name" value="Mur_ligase_cen"/>
</dbReference>
<dbReference type="PATRIC" id="fig|1618336.3.peg.98"/>
<gene>
    <name evidence="6" type="ORF">US94_C0002G0016</name>
</gene>
<keyword evidence="3" id="KW-0067">ATP-binding</keyword>
<dbReference type="Gene3D" id="3.90.190.20">
    <property type="entry name" value="Mur ligase, C-terminal domain"/>
    <property type="match status" value="1"/>
</dbReference>
<dbReference type="Gene3D" id="3.40.1190.10">
    <property type="entry name" value="Mur-like, catalytic domain"/>
    <property type="match status" value="1"/>
</dbReference>
<sequence length="397" mass="44357">MFSKLLQSCLKFWAKCYLKRSKPDIVAITGSVGKTSTKDAIFEVLKVKFDGNIRKSEGNLNNETGVPLAILGYKKSPSIFFQWLPIVITCPFKSIFSKKNKVLVLEIAADKPGDIRYLTDFVKPKIAVLTSIGPAHLAAFGKIEKIIEEKTDLLRALSEDGWAVLNIDDEKVREVLNSCQFQVTTYGIEEPADIYARNITTEIIDYRPITKFQIIMGEKKLPAVTFTLGKKWNIYAALSAASVGKILGMDLREIVAGIKQIKPEKQRLMVYEGKKQTIIIDDTYNANPVSMRAALDVLKNLPNSNNSGKKYAVLGDMLEIGNISDEAHNLIGDYAREVADEVISVGELSKRYKANIHFDDSLKAADYLLNKIHTDDIILLKASRAIKLEKIVEVLKK</sequence>
<dbReference type="AlphaFoldDB" id="A0A0G0NBS3"/>
<dbReference type="InterPro" id="IPR036565">
    <property type="entry name" value="Mur-like_cat_sf"/>
</dbReference>
<dbReference type="Pfam" id="PF08245">
    <property type="entry name" value="Mur_ligase_M"/>
    <property type="match status" value="1"/>
</dbReference>
<evidence type="ECO:0000256" key="2">
    <source>
        <dbReference type="ARBA" id="ARBA00022741"/>
    </source>
</evidence>
<feature type="domain" description="Mur ligase C-terminal" evidence="4">
    <location>
        <begin position="267"/>
        <end position="384"/>
    </location>
</feature>
<dbReference type="SUPFAM" id="SSF53623">
    <property type="entry name" value="MurD-like peptide ligases, catalytic domain"/>
    <property type="match status" value="1"/>
</dbReference>
<evidence type="ECO:0000256" key="1">
    <source>
        <dbReference type="ARBA" id="ARBA00022598"/>
    </source>
</evidence>
<dbReference type="InterPro" id="IPR004101">
    <property type="entry name" value="Mur_ligase_C"/>
</dbReference>
<dbReference type="STRING" id="1618336.US94_C0002G0016"/>
<evidence type="ECO:0000313" key="7">
    <source>
        <dbReference type="Proteomes" id="UP000034498"/>
    </source>
</evidence>
<dbReference type="Pfam" id="PF02875">
    <property type="entry name" value="Mur_ligase_C"/>
    <property type="match status" value="1"/>
</dbReference>
<dbReference type="GO" id="GO:0005524">
    <property type="term" value="F:ATP binding"/>
    <property type="evidence" value="ECO:0007669"/>
    <property type="project" value="UniProtKB-KW"/>
</dbReference>
<evidence type="ECO:0000259" key="5">
    <source>
        <dbReference type="Pfam" id="PF08245"/>
    </source>
</evidence>
<comment type="caution">
    <text evidence="6">The sequence shown here is derived from an EMBL/GenBank/DDBJ whole genome shotgun (WGS) entry which is preliminary data.</text>
</comment>
<dbReference type="InterPro" id="IPR036615">
    <property type="entry name" value="Mur_ligase_C_dom_sf"/>
</dbReference>
<keyword evidence="2" id="KW-0547">Nucleotide-binding</keyword>
<keyword evidence="1 6" id="KW-0436">Ligase</keyword>
<accession>A0A0G0NBS3</accession>
<name>A0A0G0NBS3_9BACT</name>
<evidence type="ECO:0000256" key="3">
    <source>
        <dbReference type="ARBA" id="ARBA00022840"/>
    </source>
</evidence>
<organism evidence="6 7">
    <name type="scientific">Berkelbacteria bacterium GW2011_GWB1_38_5</name>
    <dbReference type="NCBI Taxonomy" id="1618336"/>
    <lineage>
        <taxon>Bacteria</taxon>
        <taxon>Candidatus Berkelbacteria</taxon>
    </lineage>
</organism>
<dbReference type="PANTHER" id="PTHR43024:SF1">
    <property type="entry name" value="UDP-N-ACETYLMURAMOYL-TRIPEPTIDE--D-ALANYL-D-ALANINE LIGASE"/>
    <property type="match status" value="1"/>
</dbReference>
<dbReference type="GO" id="GO:0016881">
    <property type="term" value="F:acid-amino acid ligase activity"/>
    <property type="evidence" value="ECO:0007669"/>
    <property type="project" value="InterPro"/>
</dbReference>
<dbReference type="PANTHER" id="PTHR43024">
    <property type="entry name" value="UDP-N-ACETYLMURAMOYL-TRIPEPTIDE--D-ALANYL-D-ALANINE LIGASE"/>
    <property type="match status" value="1"/>
</dbReference>
<feature type="domain" description="Mur ligase central" evidence="5">
    <location>
        <begin position="28"/>
        <end position="241"/>
    </location>
</feature>
<reference evidence="6 7" key="1">
    <citation type="journal article" date="2015" name="Nature">
        <title>rRNA introns, odd ribosomes, and small enigmatic genomes across a large radiation of phyla.</title>
        <authorList>
            <person name="Brown C.T."/>
            <person name="Hug L.A."/>
            <person name="Thomas B.C."/>
            <person name="Sharon I."/>
            <person name="Castelle C.J."/>
            <person name="Singh A."/>
            <person name="Wilkins M.J."/>
            <person name="Williams K.H."/>
            <person name="Banfield J.F."/>
        </authorList>
    </citation>
    <scope>NUCLEOTIDE SEQUENCE [LARGE SCALE GENOMIC DNA]</scope>
</reference>
<proteinExistence type="predicted"/>
<protein>
    <submittedName>
        <fullName evidence="6">UDP-N-acetylmuramoyl-tripeptide-D-alanyl-D-alanine ligase</fullName>
    </submittedName>
</protein>
<dbReference type="SUPFAM" id="SSF53244">
    <property type="entry name" value="MurD-like peptide ligases, peptide-binding domain"/>
    <property type="match status" value="1"/>
</dbReference>
<dbReference type="InterPro" id="IPR051046">
    <property type="entry name" value="MurCDEF_CellWall_CoF430Synth"/>
</dbReference>
<dbReference type="EMBL" id="LBUX01000002">
    <property type="protein sequence ID" value="KKQ74556.1"/>
    <property type="molecule type" value="Genomic_DNA"/>
</dbReference>
<dbReference type="Proteomes" id="UP000034498">
    <property type="component" value="Unassembled WGS sequence"/>
</dbReference>
<evidence type="ECO:0000313" key="6">
    <source>
        <dbReference type="EMBL" id="KKQ74556.1"/>
    </source>
</evidence>
<evidence type="ECO:0000259" key="4">
    <source>
        <dbReference type="Pfam" id="PF02875"/>
    </source>
</evidence>